<dbReference type="Gene3D" id="1.10.287.470">
    <property type="entry name" value="Helix hairpin bin"/>
    <property type="match status" value="1"/>
</dbReference>
<evidence type="ECO:0000313" key="9">
    <source>
        <dbReference type="Proteomes" id="UP000198889"/>
    </source>
</evidence>
<keyword evidence="3" id="KW-0812">Transmembrane</keyword>
<feature type="domain" description="Multidrug resistance protein MdtA-like C-terminal permuted SH3" evidence="7">
    <location>
        <begin position="356"/>
        <end position="409"/>
    </location>
</feature>
<dbReference type="PANTHER" id="PTHR30158">
    <property type="entry name" value="ACRA/E-RELATED COMPONENT OF DRUG EFFLUX TRANSPORTER"/>
    <property type="match status" value="1"/>
</dbReference>
<dbReference type="Pfam" id="PF25944">
    <property type="entry name" value="Beta-barrel_RND"/>
    <property type="match status" value="1"/>
</dbReference>
<name>A0A1G4R9B0_9HYPH</name>
<evidence type="ECO:0000256" key="3">
    <source>
        <dbReference type="SAM" id="Phobius"/>
    </source>
</evidence>
<dbReference type="Pfam" id="PF25876">
    <property type="entry name" value="HH_MFP_RND"/>
    <property type="match status" value="1"/>
</dbReference>
<protein>
    <submittedName>
        <fullName evidence="8">Membrane fusion protein, multidrug efflux system</fullName>
    </submittedName>
</protein>
<dbReference type="GO" id="GO:0022857">
    <property type="term" value="F:transmembrane transporter activity"/>
    <property type="evidence" value="ECO:0007669"/>
    <property type="project" value="InterPro"/>
</dbReference>
<dbReference type="InterPro" id="IPR058627">
    <property type="entry name" value="MdtA-like_C"/>
</dbReference>
<reference evidence="9" key="1">
    <citation type="submission" date="2016-10" db="EMBL/GenBank/DDBJ databases">
        <authorList>
            <person name="Varghese N."/>
            <person name="Submissions S."/>
        </authorList>
    </citation>
    <scope>NUCLEOTIDE SEQUENCE [LARGE SCALE GENOMIC DNA]</scope>
    <source>
        <strain evidence="9">CGMCC 1.1761</strain>
    </source>
</reference>
<dbReference type="InterPro" id="IPR006143">
    <property type="entry name" value="RND_pump_MFP"/>
</dbReference>
<comment type="similarity">
    <text evidence="2">Belongs to the membrane fusion protein (MFP) (TC 8.A.1) family.</text>
</comment>
<sequence>MSDNHFGTDAAPTNIVHAAVAHDAAPRAPRLKKARGWREAGLALTLAMLATAGAVFVSWPSSTALATDPAPAEAAAPPAMPVEVAVLKVRDTMKWDEFSGRLRAVEEVEVRSRVAGAVEKIHFREGALVKQGDLLVTIDPAPFQAALTRAESLSEAAAARVELTRSELERGKQLVDNRTVSVRDLDQRTNAFREAEANLRAADAAVQTAKLDLGYTEVRAPVDGRVGRIEVTVGNLVAAGASSPVLTSLVSVNPIYVSFDADENAVAEALASVGEHDLALTEIDQIPVEITTATTAGRTVRGHLQLVDNQVDAATGTFRLRAVFDNEDGRLVPGQFARVKMGRAKTEPALAVNERAIGTDQDKKFVFVVGDDNKAVWRKVTLGPPADGLRVITDGLKEGERIVVNGLQRVRPGAVVAPEVVPMETASAASATDPTTSVAAR</sequence>
<dbReference type="InterPro" id="IPR058624">
    <property type="entry name" value="MdtA-like_HH"/>
</dbReference>
<dbReference type="AlphaFoldDB" id="A0A1G4R9B0"/>
<dbReference type="PANTHER" id="PTHR30158:SF10">
    <property type="entry name" value="CATION EFFLUX PUMP"/>
    <property type="match status" value="1"/>
</dbReference>
<organism evidence="8 9">
    <name type="scientific">Ancylobacter rudongensis</name>
    <dbReference type="NCBI Taxonomy" id="177413"/>
    <lineage>
        <taxon>Bacteria</taxon>
        <taxon>Pseudomonadati</taxon>
        <taxon>Pseudomonadota</taxon>
        <taxon>Alphaproteobacteria</taxon>
        <taxon>Hyphomicrobiales</taxon>
        <taxon>Xanthobacteraceae</taxon>
        <taxon>Ancylobacter</taxon>
    </lineage>
</organism>
<evidence type="ECO:0000259" key="5">
    <source>
        <dbReference type="Pfam" id="PF25917"/>
    </source>
</evidence>
<evidence type="ECO:0000259" key="4">
    <source>
        <dbReference type="Pfam" id="PF25876"/>
    </source>
</evidence>
<dbReference type="InterPro" id="IPR058625">
    <property type="entry name" value="MdtA-like_BSH"/>
</dbReference>
<dbReference type="Gene3D" id="2.40.30.170">
    <property type="match status" value="1"/>
</dbReference>
<dbReference type="GO" id="GO:0005886">
    <property type="term" value="C:plasma membrane"/>
    <property type="evidence" value="ECO:0007669"/>
    <property type="project" value="TreeGrafter"/>
</dbReference>
<dbReference type="GO" id="GO:0030313">
    <property type="term" value="C:cell envelope"/>
    <property type="evidence" value="ECO:0007669"/>
    <property type="project" value="UniProtKB-SubCell"/>
</dbReference>
<accession>A0A1G4R9B0</accession>
<evidence type="ECO:0000256" key="1">
    <source>
        <dbReference type="ARBA" id="ARBA00004196"/>
    </source>
</evidence>
<evidence type="ECO:0000313" key="8">
    <source>
        <dbReference type="EMBL" id="SCW53205.1"/>
    </source>
</evidence>
<comment type="subcellular location">
    <subcellularLocation>
        <location evidence="1">Cell envelope</location>
    </subcellularLocation>
</comment>
<gene>
    <name evidence="8" type="ORF">SAMN05660859_1463</name>
</gene>
<dbReference type="Gene3D" id="2.40.50.100">
    <property type="match status" value="1"/>
</dbReference>
<dbReference type="SUPFAM" id="SSF111369">
    <property type="entry name" value="HlyD-like secretion proteins"/>
    <property type="match status" value="1"/>
</dbReference>
<dbReference type="Gene3D" id="2.40.420.20">
    <property type="match status" value="1"/>
</dbReference>
<evidence type="ECO:0000259" key="7">
    <source>
        <dbReference type="Pfam" id="PF25967"/>
    </source>
</evidence>
<evidence type="ECO:0000256" key="2">
    <source>
        <dbReference type="ARBA" id="ARBA00009477"/>
    </source>
</evidence>
<keyword evidence="3" id="KW-1133">Transmembrane helix</keyword>
<keyword evidence="9" id="KW-1185">Reference proteome</keyword>
<feature type="domain" description="Multidrug resistance protein MdtA-like alpha-helical hairpin" evidence="4">
    <location>
        <begin position="156"/>
        <end position="216"/>
    </location>
</feature>
<dbReference type="Pfam" id="PF25917">
    <property type="entry name" value="BSH_RND"/>
    <property type="match status" value="1"/>
</dbReference>
<dbReference type="Proteomes" id="UP000198889">
    <property type="component" value="Unassembled WGS sequence"/>
</dbReference>
<evidence type="ECO:0000259" key="6">
    <source>
        <dbReference type="Pfam" id="PF25944"/>
    </source>
</evidence>
<dbReference type="InterPro" id="IPR058626">
    <property type="entry name" value="MdtA-like_b-barrel"/>
</dbReference>
<proteinExistence type="inferred from homology"/>
<feature type="domain" description="Multidrug resistance protein MdtA-like beta-barrel" evidence="6">
    <location>
        <begin position="254"/>
        <end position="341"/>
    </location>
</feature>
<feature type="transmembrane region" description="Helical" evidence="3">
    <location>
        <begin position="40"/>
        <end position="59"/>
    </location>
</feature>
<dbReference type="Pfam" id="PF25967">
    <property type="entry name" value="RND-MFP_C"/>
    <property type="match status" value="1"/>
</dbReference>
<dbReference type="EMBL" id="FMTP01000002">
    <property type="protein sequence ID" value="SCW53205.1"/>
    <property type="molecule type" value="Genomic_DNA"/>
</dbReference>
<dbReference type="STRING" id="177413.SAMN05660859_1463"/>
<dbReference type="GO" id="GO:0046677">
    <property type="term" value="P:response to antibiotic"/>
    <property type="evidence" value="ECO:0007669"/>
    <property type="project" value="TreeGrafter"/>
</dbReference>
<feature type="domain" description="Multidrug resistance protein MdtA-like barrel-sandwich hybrid" evidence="5">
    <location>
        <begin position="107"/>
        <end position="247"/>
    </location>
</feature>
<keyword evidence="3" id="KW-0472">Membrane</keyword>
<dbReference type="NCBIfam" id="TIGR01730">
    <property type="entry name" value="RND_mfp"/>
    <property type="match status" value="1"/>
</dbReference>
<dbReference type="FunFam" id="2.40.420.20:FF:000001">
    <property type="entry name" value="Efflux RND transporter periplasmic adaptor subunit"/>
    <property type="match status" value="1"/>
</dbReference>